<evidence type="ECO:0000313" key="3">
    <source>
        <dbReference type="Proteomes" id="UP000217199"/>
    </source>
</evidence>
<evidence type="ECO:0000313" key="2">
    <source>
        <dbReference type="EMBL" id="PAV15639.1"/>
    </source>
</evidence>
<reference evidence="2 3" key="1">
    <citation type="journal article" date="2017" name="Mol. Ecol.">
        <title>Comparative and population genomic landscape of Phellinus noxius: A hypervariable fungus causing root rot in trees.</title>
        <authorList>
            <person name="Chung C.L."/>
            <person name="Lee T.J."/>
            <person name="Akiba M."/>
            <person name="Lee H.H."/>
            <person name="Kuo T.H."/>
            <person name="Liu D."/>
            <person name="Ke H.M."/>
            <person name="Yokoi T."/>
            <person name="Roa M.B."/>
            <person name="Lu M.J."/>
            <person name="Chang Y.Y."/>
            <person name="Ann P.J."/>
            <person name="Tsai J.N."/>
            <person name="Chen C.Y."/>
            <person name="Tzean S.S."/>
            <person name="Ota Y."/>
            <person name="Hattori T."/>
            <person name="Sahashi N."/>
            <person name="Liou R.F."/>
            <person name="Kikuchi T."/>
            <person name="Tsai I.J."/>
        </authorList>
    </citation>
    <scope>NUCLEOTIDE SEQUENCE [LARGE SCALE GENOMIC DNA]</scope>
    <source>
        <strain evidence="2 3">FFPRI411160</strain>
    </source>
</reference>
<sequence length="142" mass="16340">MSKVMRGTKELNSTSRVGRSQDTHVAESPQTTDGFKGDNYTPQNVRFQTDYRPRNPIPIYCFSVASFREYWQKIFDTHNLPKPSIEVNNRDNTIEVKQGGGVLASVNVPPDPTNELPDKKQLSKSLAELNRKLNWRFMQLKR</sequence>
<accession>A0A286U7Y5</accession>
<proteinExistence type="predicted"/>
<name>A0A286U7Y5_9AGAM</name>
<keyword evidence="3" id="KW-1185">Reference proteome</keyword>
<dbReference type="AlphaFoldDB" id="A0A286U7Y5"/>
<dbReference type="EMBL" id="NBII01000009">
    <property type="protein sequence ID" value="PAV15639.1"/>
    <property type="molecule type" value="Genomic_DNA"/>
</dbReference>
<comment type="caution">
    <text evidence="2">The sequence shown here is derived from an EMBL/GenBank/DDBJ whole genome shotgun (WGS) entry which is preliminary data.</text>
</comment>
<organism evidence="2 3">
    <name type="scientific">Pyrrhoderma noxium</name>
    <dbReference type="NCBI Taxonomy" id="2282107"/>
    <lineage>
        <taxon>Eukaryota</taxon>
        <taxon>Fungi</taxon>
        <taxon>Dikarya</taxon>
        <taxon>Basidiomycota</taxon>
        <taxon>Agaricomycotina</taxon>
        <taxon>Agaricomycetes</taxon>
        <taxon>Hymenochaetales</taxon>
        <taxon>Hymenochaetaceae</taxon>
        <taxon>Pyrrhoderma</taxon>
    </lineage>
</organism>
<evidence type="ECO:0000256" key="1">
    <source>
        <dbReference type="SAM" id="MobiDB-lite"/>
    </source>
</evidence>
<dbReference type="InParanoid" id="A0A286U7Y5"/>
<dbReference type="Proteomes" id="UP000217199">
    <property type="component" value="Unassembled WGS sequence"/>
</dbReference>
<feature type="region of interest" description="Disordered" evidence="1">
    <location>
        <begin position="1"/>
        <end position="50"/>
    </location>
</feature>
<protein>
    <submittedName>
        <fullName evidence="2">Uncharacterized protein</fullName>
    </submittedName>
</protein>
<gene>
    <name evidence="2" type="ORF">PNOK_0849700</name>
</gene>